<dbReference type="Pfam" id="PF01075">
    <property type="entry name" value="Glyco_transf_9"/>
    <property type="match status" value="1"/>
</dbReference>
<evidence type="ECO:0000256" key="2">
    <source>
        <dbReference type="ARBA" id="ARBA00022679"/>
    </source>
</evidence>
<evidence type="ECO:0000313" key="3">
    <source>
        <dbReference type="EMBL" id="MFD2756059.1"/>
    </source>
</evidence>
<name>A0ABW5URR6_9BURK</name>
<dbReference type="RefSeq" id="WP_245633386.1">
    <property type="nucleotide sequence ID" value="NZ_BCNT01000009.1"/>
</dbReference>
<comment type="caution">
    <text evidence="3">The sequence shown here is derived from an EMBL/GenBank/DDBJ whole genome shotgun (WGS) entry which is preliminary data.</text>
</comment>
<dbReference type="Proteomes" id="UP001597463">
    <property type="component" value="Unassembled WGS sequence"/>
</dbReference>
<evidence type="ECO:0000256" key="1">
    <source>
        <dbReference type="ARBA" id="ARBA00022676"/>
    </source>
</evidence>
<dbReference type="PANTHER" id="PTHR30160:SF1">
    <property type="entry name" value="LIPOPOLYSACCHARIDE 1,2-N-ACETYLGLUCOSAMINETRANSFERASE-RELATED"/>
    <property type="match status" value="1"/>
</dbReference>
<protein>
    <submittedName>
        <fullName evidence="3">Glycosyltransferase family 9 protein</fullName>
    </submittedName>
</protein>
<accession>A0ABW5URR6</accession>
<dbReference type="PANTHER" id="PTHR30160">
    <property type="entry name" value="TETRAACYLDISACCHARIDE 4'-KINASE-RELATED"/>
    <property type="match status" value="1"/>
</dbReference>
<proteinExistence type="predicted"/>
<dbReference type="Gene3D" id="3.40.50.2000">
    <property type="entry name" value="Glycogen Phosphorylase B"/>
    <property type="match status" value="2"/>
</dbReference>
<dbReference type="CDD" id="cd03789">
    <property type="entry name" value="GT9_LPS_heptosyltransferase"/>
    <property type="match status" value="1"/>
</dbReference>
<sequence>MSHMASLPWLQPRRIGVFRALMLGDMLCATPALRALRSAWPEAHITLIGLPWAAGLAQRLASIDDFLAFPGWPGLPELRAPAPEQMRSFMGQVRRRHFDLAIQLHGSGQLTNALVASFGAECNAGFGDEKTGFPAADASRFVPWPERGNEILRLLQLTDHLGLPRRGVELDLPLTLEDYRRADALVSRKKPYAIVHAGSQLPSRRWPPQRFAAVADRLAATGLTVVLTGTASEKLLVDSVASAMAHRPLDLCGETDLWTLGALLASAQVLLCNDTGLSHMAAALGVPSVITACGSEIERWAPLNRHKHRVLSHEVACRPCAHRECPLDHQCAKGLPVKLVTEAVIQMANGEVA</sequence>
<keyword evidence="4" id="KW-1185">Reference proteome</keyword>
<keyword evidence="2" id="KW-0808">Transferase</keyword>
<organism evidence="3 4">
    <name type="scientific">Comamonas terrae</name>
    <dbReference type="NCBI Taxonomy" id="673548"/>
    <lineage>
        <taxon>Bacteria</taxon>
        <taxon>Pseudomonadati</taxon>
        <taxon>Pseudomonadota</taxon>
        <taxon>Betaproteobacteria</taxon>
        <taxon>Burkholderiales</taxon>
        <taxon>Comamonadaceae</taxon>
        <taxon>Comamonas</taxon>
    </lineage>
</organism>
<dbReference type="SUPFAM" id="SSF53756">
    <property type="entry name" value="UDP-Glycosyltransferase/glycogen phosphorylase"/>
    <property type="match status" value="1"/>
</dbReference>
<dbReference type="InterPro" id="IPR002201">
    <property type="entry name" value="Glyco_trans_9"/>
</dbReference>
<gene>
    <name evidence="3" type="ORF">ACFSW6_18475</name>
</gene>
<evidence type="ECO:0000313" key="4">
    <source>
        <dbReference type="Proteomes" id="UP001597463"/>
    </source>
</evidence>
<dbReference type="EMBL" id="JBHUMV010000009">
    <property type="protein sequence ID" value="MFD2756059.1"/>
    <property type="molecule type" value="Genomic_DNA"/>
</dbReference>
<keyword evidence="1" id="KW-0328">Glycosyltransferase</keyword>
<reference evidence="4" key="1">
    <citation type="journal article" date="2019" name="Int. J. Syst. Evol. Microbiol.">
        <title>The Global Catalogue of Microorganisms (GCM) 10K type strain sequencing project: providing services to taxonomists for standard genome sequencing and annotation.</title>
        <authorList>
            <consortium name="The Broad Institute Genomics Platform"/>
            <consortium name="The Broad Institute Genome Sequencing Center for Infectious Disease"/>
            <person name="Wu L."/>
            <person name="Ma J."/>
        </authorList>
    </citation>
    <scope>NUCLEOTIDE SEQUENCE [LARGE SCALE GENOMIC DNA]</scope>
    <source>
        <strain evidence="4">TISTR 1906</strain>
    </source>
</reference>
<dbReference type="InterPro" id="IPR051199">
    <property type="entry name" value="LPS_LOS_Heptosyltrfase"/>
</dbReference>